<dbReference type="PROSITE" id="PS00297">
    <property type="entry name" value="HSP70_1"/>
    <property type="match status" value="1"/>
</dbReference>
<reference evidence="5" key="1">
    <citation type="journal article" date="2023" name="G3 (Bethesda)">
        <title>Whole genome assemblies of Zophobas morio and Tenebrio molitor.</title>
        <authorList>
            <person name="Kaur S."/>
            <person name="Stinson S.A."/>
            <person name="diCenzo G.C."/>
        </authorList>
    </citation>
    <scope>NUCLEOTIDE SEQUENCE</scope>
    <source>
        <strain evidence="5">QUZm001</strain>
    </source>
</reference>
<dbReference type="Gene3D" id="2.60.34.10">
    <property type="entry name" value="Substrate Binding Domain Of DNAk, Chain A, domain 1"/>
    <property type="match status" value="1"/>
</dbReference>
<evidence type="ECO:0000313" key="6">
    <source>
        <dbReference type="Proteomes" id="UP001168821"/>
    </source>
</evidence>
<dbReference type="InterPro" id="IPR018181">
    <property type="entry name" value="Heat_shock_70_CS"/>
</dbReference>
<evidence type="ECO:0000256" key="2">
    <source>
        <dbReference type="ARBA" id="ARBA00022741"/>
    </source>
</evidence>
<dbReference type="GO" id="GO:0140662">
    <property type="term" value="F:ATP-dependent protein folding chaperone"/>
    <property type="evidence" value="ECO:0007669"/>
    <property type="project" value="InterPro"/>
</dbReference>
<keyword evidence="2 4" id="KW-0547">Nucleotide-binding</keyword>
<dbReference type="PROSITE" id="PS01036">
    <property type="entry name" value="HSP70_3"/>
    <property type="match status" value="1"/>
</dbReference>
<keyword evidence="3 4" id="KW-0067">ATP-binding</keyword>
<dbReference type="Pfam" id="PF00012">
    <property type="entry name" value="HSP70"/>
    <property type="match status" value="1"/>
</dbReference>
<dbReference type="SUPFAM" id="SSF100920">
    <property type="entry name" value="Heat shock protein 70kD (HSP70), peptide-binding domain"/>
    <property type="match status" value="1"/>
</dbReference>
<dbReference type="Proteomes" id="UP001168821">
    <property type="component" value="Unassembled WGS sequence"/>
</dbReference>
<dbReference type="InterPro" id="IPR043129">
    <property type="entry name" value="ATPase_NBD"/>
</dbReference>
<dbReference type="Gene3D" id="3.90.640.10">
    <property type="entry name" value="Actin, Chain A, domain 4"/>
    <property type="match status" value="1"/>
</dbReference>
<dbReference type="Gene3D" id="3.30.420.40">
    <property type="match status" value="2"/>
</dbReference>
<evidence type="ECO:0000256" key="3">
    <source>
        <dbReference type="ARBA" id="ARBA00022840"/>
    </source>
</evidence>
<evidence type="ECO:0000313" key="5">
    <source>
        <dbReference type="EMBL" id="KAJ3659847.1"/>
    </source>
</evidence>
<dbReference type="InterPro" id="IPR029047">
    <property type="entry name" value="HSP70_peptide-bd_sf"/>
</dbReference>
<gene>
    <name evidence="5" type="ORF">Zmor_011512</name>
</gene>
<comment type="caution">
    <text evidence="5">The sequence shown here is derived from an EMBL/GenBank/DDBJ whole genome shotgun (WGS) entry which is preliminary data.</text>
</comment>
<dbReference type="EMBL" id="JALNTZ010000003">
    <property type="protein sequence ID" value="KAJ3659847.1"/>
    <property type="molecule type" value="Genomic_DNA"/>
</dbReference>
<evidence type="ECO:0000256" key="1">
    <source>
        <dbReference type="ARBA" id="ARBA00007381"/>
    </source>
</evidence>
<comment type="similarity">
    <text evidence="1 4">Belongs to the heat shock protein 70 family.</text>
</comment>
<dbReference type="PANTHER" id="PTHR19375">
    <property type="entry name" value="HEAT SHOCK PROTEIN 70KDA"/>
    <property type="match status" value="1"/>
</dbReference>
<dbReference type="GO" id="GO:0005524">
    <property type="term" value="F:ATP binding"/>
    <property type="evidence" value="ECO:0007669"/>
    <property type="project" value="UniProtKB-KW"/>
</dbReference>
<proteinExistence type="inferred from homology"/>
<evidence type="ECO:0000256" key="4">
    <source>
        <dbReference type="RuleBase" id="RU003322"/>
    </source>
</evidence>
<dbReference type="SUPFAM" id="SSF53067">
    <property type="entry name" value="Actin-like ATPase domain"/>
    <property type="match status" value="2"/>
</dbReference>
<dbReference type="CDD" id="cd24028">
    <property type="entry name" value="ASKHA_NBD_HSP70_HSPA1-like"/>
    <property type="match status" value="1"/>
</dbReference>
<sequence length="616" mass="69909">MDDLVIGIDLGTTNSCIYVFMNNKLKILEYKSGGRIIPSFIYFPPNGGVVIGEHAKKMAVQEPKNGIYEMKRLVGRKFDDVQLQKSLGYFPFTVSADCSNNPMVSFEQKNVTVKKTPQELYTVLLKELKKYAEAKLSETINKVVITVPAYFNVTQREVTLAAAQDAGFTVLKLLNEPTAAALAYYYDQDIEETHRSLVYDFGGGTFDVAILEKLFDNVEVISVAGDTRLGGHDLDNCILDYVYQHLRDKYDYDPQWDSDDKRRLSLKCEEAKKALSDADESIITINGMVPQHPKIMISITRKQFEDMADNLFKKTIDILHNCLKDSKLSKKSIQEVILCGGSTRIPKIQEMISKYFDGKQLNKFGNPDEYVAEGAALQAAMLSTSRKQNIEKLKLTDVVPLSIGSDSLGNKMIFLIKRGSRLPVSESYTYFTVVNNQSEMRFDVYEGERSDARKNRQLGTFLLNNLAPAPPGQREVIFTLTVDVNGILTAKAEEKFSNNIKELKIEYIRSSKSDSEVENTLLAAAENKLNDERFTKFAMSKSYLINYCVRVLYNLEEQKLTDEYKEIYDFCSSTRTSADLLEMNDENKVKDLIQECKRRCATIVATHKFQFMPVEK</sequence>
<protein>
    <submittedName>
        <fullName evidence="5">Uncharacterized protein</fullName>
    </submittedName>
</protein>
<dbReference type="PRINTS" id="PR00301">
    <property type="entry name" value="HEATSHOCK70"/>
</dbReference>
<dbReference type="AlphaFoldDB" id="A0AA38ITU0"/>
<keyword evidence="6" id="KW-1185">Reference proteome</keyword>
<organism evidence="5 6">
    <name type="scientific">Zophobas morio</name>
    <dbReference type="NCBI Taxonomy" id="2755281"/>
    <lineage>
        <taxon>Eukaryota</taxon>
        <taxon>Metazoa</taxon>
        <taxon>Ecdysozoa</taxon>
        <taxon>Arthropoda</taxon>
        <taxon>Hexapoda</taxon>
        <taxon>Insecta</taxon>
        <taxon>Pterygota</taxon>
        <taxon>Neoptera</taxon>
        <taxon>Endopterygota</taxon>
        <taxon>Coleoptera</taxon>
        <taxon>Polyphaga</taxon>
        <taxon>Cucujiformia</taxon>
        <taxon>Tenebrionidae</taxon>
        <taxon>Zophobas</taxon>
    </lineage>
</organism>
<dbReference type="FunFam" id="3.90.640.10:FF:000003">
    <property type="entry name" value="Molecular chaperone DnaK"/>
    <property type="match status" value="1"/>
</dbReference>
<accession>A0AA38ITU0</accession>
<dbReference type="InterPro" id="IPR013126">
    <property type="entry name" value="Hsp_70_fam"/>
</dbReference>
<name>A0AA38ITU0_9CUCU</name>